<dbReference type="EMBL" id="CP000750">
    <property type="protein sequence ID" value="ABS03265.1"/>
    <property type="molecule type" value="Genomic_DNA"/>
</dbReference>
<protein>
    <recommendedName>
        <fullName evidence="1">HTH cro/C1-type domain-containing protein</fullName>
    </recommendedName>
</protein>
<name>A6W8X6_KINRD</name>
<dbReference type="PROSITE" id="PS50943">
    <property type="entry name" value="HTH_CROC1"/>
    <property type="match status" value="1"/>
</dbReference>
<dbReference type="Pfam" id="PF01381">
    <property type="entry name" value="HTH_3"/>
    <property type="match status" value="1"/>
</dbReference>
<feature type="domain" description="HTH cro/C1-type" evidence="1">
    <location>
        <begin position="28"/>
        <end position="81"/>
    </location>
</feature>
<dbReference type="SUPFAM" id="SSF47413">
    <property type="entry name" value="lambda repressor-like DNA-binding domains"/>
    <property type="match status" value="1"/>
</dbReference>
<evidence type="ECO:0000259" key="1">
    <source>
        <dbReference type="PROSITE" id="PS50943"/>
    </source>
</evidence>
<proteinExistence type="predicted"/>
<dbReference type="HOGENOM" id="CLU_1882966_0_0_11"/>
<dbReference type="GO" id="GO:0003677">
    <property type="term" value="F:DNA binding"/>
    <property type="evidence" value="ECO:0007669"/>
    <property type="project" value="InterPro"/>
</dbReference>
<dbReference type="AlphaFoldDB" id="A6W8X6"/>
<dbReference type="STRING" id="266940.Krad_1779"/>
<accession>A6W8X6</accession>
<dbReference type="CDD" id="cd00093">
    <property type="entry name" value="HTH_XRE"/>
    <property type="match status" value="1"/>
</dbReference>
<dbReference type="InterPro" id="IPR010982">
    <property type="entry name" value="Lambda_DNA-bd_dom_sf"/>
</dbReference>
<sequence length="135" mass="14843">MLVGGSTGSCPKLPGTVVAMSDDFPSRVRRARERLMLDRKEFAQLLKVSEKTVQNWELGKSLPRNRMGALEQYLEPSAPALDPLAAIEQRVRDSGLFAGDALDKAIQLAKEAYIADHAPESVDHHHQSPRAQRGA</sequence>
<dbReference type="KEGG" id="kra:Krad_1779"/>
<evidence type="ECO:0000313" key="2">
    <source>
        <dbReference type="EMBL" id="ABS03265.1"/>
    </source>
</evidence>
<gene>
    <name evidence="2" type="ordered locus">Krad_1779</name>
</gene>
<evidence type="ECO:0000313" key="3">
    <source>
        <dbReference type="Proteomes" id="UP000001116"/>
    </source>
</evidence>
<dbReference type="eggNOG" id="COG1813">
    <property type="taxonomic scope" value="Bacteria"/>
</dbReference>
<keyword evidence="3" id="KW-1185">Reference proteome</keyword>
<dbReference type="Proteomes" id="UP000001116">
    <property type="component" value="Chromosome"/>
</dbReference>
<organism evidence="2 3">
    <name type="scientific">Kineococcus radiotolerans (strain ATCC BAA-149 / DSM 14245 / SRS30216)</name>
    <dbReference type="NCBI Taxonomy" id="266940"/>
    <lineage>
        <taxon>Bacteria</taxon>
        <taxon>Bacillati</taxon>
        <taxon>Actinomycetota</taxon>
        <taxon>Actinomycetes</taxon>
        <taxon>Kineosporiales</taxon>
        <taxon>Kineosporiaceae</taxon>
        <taxon>Kineococcus</taxon>
    </lineage>
</organism>
<dbReference type="InterPro" id="IPR001387">
    <property type="entry name" value="Cro/C1-type_HTH"/>
</dbReference>
<reference evidence="3" key="1">
    <citation type="journal article" date="2008" name="PLoS ONE">
        <title>Survival in nuclear waste, extreme resistance, and potential applications gleaned from the genome sequence of Kineococcus radiotolerans SRS30216.</title>
        <authorList>
            <person name="Bagwell C.E."/>
            <person name="Bhat S."/>
            <person name="Hawkins G.M."/>
            <person name="Smith B.W."/>
            <person name="Biswas T."/>
            <person name="Hoover T.R."/>
            <person name="Saunders E."/>
            <person name="Han C.S."/>
            <person name="Tsodikov O.V."/>
            <person name="Shimkets L.J."/>
        </authorList>
    </citation>
    <scope>NUCLEOTIDE SEQUENCE [LARGE SCALE GENOMIC DNA]</scope>
    <source>
        <strain evidence="3">ATCC BAA-149 / DSM 14245 / SRS30216</strain>
    </source>
</reference>
<dbReference type="Gene3D" id="1.10.260.40">
    <property type="entry name" value="lambda repressor-like DNA-binding domains"/>
    <property type="match status" value="1"/>
</dbReference>